<comment type="caution">
    <text evidence="1">The sequence shown here is derived from an EMBL/GenBank/DDBJ whole genome shotgun (WGS) entry which is preliminary data.</text>
</comment>
<name>A0A9D1IN46_9FIRM</name>
<organism evidence="1 2">
    <name type="scientific">Candidatus Aphodocola excrementigallinarum</name>
    <dbReference type="NCBI Taxonomy" id="2840670"/>
    <lineage>
        <taxon>Bacteria</taxon>
        <taxon>Bacillati</taxon>
        <taxon>Bacillota</taxon>
        <taxon>Bacilli</taxon>
        <taxon>Candidatus Aphodocola</taxon>
    </lineage>
</organism>
<evidence type="ECO:0000313" key="1">
    <source>
        <dbReference type="EMBL" id="HIU40173.1"/>
    </source>
</evidence>
<reference evidence="1" key="1">
    <citation type="submission" date="2020-10" db="EMBL/GenBank/DDBJ databases">
        <authorList>
            <person name="Gilroy R."/>
        </authorList>
    </citation>
    <scope>NUCLEOTIDE SEQUENCE</scope>
    <source>
        <strain evidence="1">CHK193-30670</strain>
    </source>
</reference>
<protein>
    <submittedName>
        <fullName evidence="1">Uncharacterized protein</fullName>
    </submittedName>
</protein>
<dbReference type="AlphaFoldDB" id="A0A9D1IN46"/>
<dbReference type="EMBL" id="DVMT01000027">
    <property type="protein sequence ID" value="HIU40173.1"/>
    <property type="molecule type" value="Genomic_DNA"/>
</dbReference>
<reference evidence="1" key="2">
    <citation type="journal article" date="2021" name="PeerJ">
        <title>Extensive microbial diversity within the chicken gut microbiome revealed by metagenomics and culture.</title>
        <authorList>
            <person name="Gilroy R."/>
            <person name="Ravi A."/>
            <person name="Getino M."/>
            <person name="Pursley I."/>
            <person name="Horton D.L."/>
            <person name="Alikhan N.F."/>
            <person name="Baker D."/>
            <person name="Gharbi K."/>
            <person name="Hall N."/>
            <person name="Watson M."/>
            <person name="Adriaenssens E.M."/>
            <person name="Foster-Nyarko E."/>
            <person name="Jarju S."/>
            <person name="Secka A."/>
            <person name="Antonio M."/>
            <person name="Oren A."/>
            <person name="Chaudhuri R.R."/>
            <person name="La Ragione R."/>
            <person name="Hildebrand F."/>
            <person name="Pallen M.J."/>
        </authorList>
    </citation>
    <scope>NUCLEOTIDE SEQUENCE</scope>
    <source>
        <strain evidence="1">CHK193-30670</strain>
    </source>
</reference>
<sequence length="145" mass="16956">MLTKEYEQGYISSFAKIFTVLKEEYECLVKQGECENYEIEIKSINNEDIKDYLSICFQKQNGSLIIASSKNINEEITKKVVKDVSLALNESPLASYNFKDLKDYVIYHFSYVKENVLIDNRQILNDLKVKDEIENLNFDINPLTY</sequence>
<evidence type="ECO:0000313" key="2">
    <source>
        <dbReference type="Proteomes" id="UP000824074"/>
    </source>
</evidence>
<gene>
    <name evidence="1" type="ORF">IAB68_02585</name>
</gene>
<proteinExistence type="predicted"/>
<dbReference type="Proteomes" id="UP000824074">
    <property type="component" value="Unassembled WGS sequence"/>
</dbReference>
<accession>A0A9D1IN46</accession>